<evidence type="ECO:0000313" key="2">
    <source>
        <dbReference type="Proteomes" id="UP000234681"/>
    </source>
</evidence>
<gene>
    <name evidence="1" type="ORF">rCG_51539</name>
</gene>
<reference evidence="2" key="1">
    <citation type="submission" date="2005-09" db="EMBL/GenBank/DDBJ databases">
        <authorList>
            <person name="Mural R.J."/>
            <person name="Li P.W."/>
            <person name="Adams M.D."/>
            <person name="Amanatides P.G."/>
            <person name="Baden-Tillson H."/>
            <person name="Barnstead M."/>
            <person name="Chin S.H."/>
            <person name="Dew I."/>
            <person name="Evans C.A."/>
            <person name="Ferriera S."/>
            <person name="Flanigan M."/>
            <person name="Fosler C."/>
            <person name="Glodek A."/>
            <person name="Gu Z."/>
            <person name="Holt R.A."/>
            <person name="Jennings D."/>
            <person name="Kraft C.L."/>
            <person name="Lu F."/>
            <person name="Nguyen T."/>
            <person name="Nusskern D.R."/>
            <person name="Pfannkoch C.M."/>
            <person name="Sitter C."/>
            <person name="Sutton G.G."/>
            <person name="Venter J.C."/>
            <person name="Wang Z."/>
            <person name="Woodage T."/>
            <person name="Zheng X.H."/>
            <person name="Zhong F."/>
        </authorList>
    </citation>
    <scope>NUCLEOTIDE SEQUENCE [LARGE SCALE GENOMIC DNA]</scope>
    <source>
        <strain>BN</strain>
        <strain evidence="2">Sprague-Dawley</strain>
    </source>
</reference>
<evidence type="ECO:0000313" key="1">
    <source>
        <dbReference type="EMBL" id="EDL92316.1"/>
    </source>
</evidence>
<sequence length="36" mass="4099">MLLLCVYLCHRVQPTLGAHPTSFSYPLESNRIITSH</sequence>
<proteinExistence type="predicted"/>
<accession>A6IYI8</accession>
<name>A6IYI8_RAT</name>
<dbReference type="AlphaFoldDB" id="A6IYI8"/>
<protein>
    <submittedName>
        <fullName evidence="1">RCG51539</fullName>
    </submittedName>
</protein>
<dbReference type="Proteomes" id="UP000234681">
    <property type="component" value="Chromosome 19"/>
</dbReference>
<dbReference type="EMBL" id="CH473972">
    <property type="protein sequence ID" value="EDL92316.1"/>
    <property type="molecule type" value="Genomic_DNA"/>
</dbReference>
<organism evidence="1 2">
    <name type="scientific">Rattus norvegicus</name>
    <name type="common">Rat</name>
    <dbReference type="NCBI Taxonomy" id="10116"/>
    <lineage>
        <taxon>Eukaryota</taxon>
        <taxon>Metazoa</taxon>
        <taxon>Chordata</taxon>
        <taxon>Craniata</taxon>
        <taxon>Vertebrata</taxon>
        <taxon>Euteleostomi</taxon>
        <taxon>Mammalia</taxon>
        <taxon>Eutheria</taxon>
        <taxon>Euarchontoglires</taxon>
        <taxon>Glires</taxon>
        <taxon>Rodentia</taxon>
        <taxon>Myomorpha</taxon>
        <taxon>Muroidea</taxon>
        <taxon>Muridae</taxon>
        <taxon>Murinae</taxon>
        <taxon>Rattus</taxon>
    </lineage>
</organism>